<evidence type="ECO:0000259" key="2">
    <source>
        <dbReference type="Pfam" id="PF00892"/>
    </source>
</evidence>
<dbReference type="InterPro" id="IPR000620">
    <property type="entry name" value="EamA_dom"/>
</dbReference>
<reference evidence="3 4" key="1">
    <citation type="submission" date="2020-01" db="EMBL/GenBank/DDBJ databases">
        <title>Leptobacterium flavescens.</title>
        <authorList>
            <person name="Wang G."/>
        </authorList>
    </citation>
    <scope>NUCLEOTIDE SEQUENCE [LARGE SCALE GENOMIC DNA]</scope>
    <source>
        <strain evidence="3 4">KCTC 22160</strain>
    </source>
</reference>
<feature type="domain" description="EamA" evidence="2">
    <location>
        <begin position="146"/>
        <end position="281"/>
    </location>
</feature>
<sequence length="301" mass="34147">MRNDKLKNYLHLHFIIFIWGFTAVLGALISIEAIPLVWYRMLIASVFVLGFIFLQKISLKVPRKTLFTFILTGGLIALHWLTFFGAIKVSNVSITLAMMSTGAFFTAILEPIWYKRRIIWYEIVFGLIIILGLYIIFKVEAGYIEGILLALFSALMASLFSLLNGKLVQEYKPSVISFYELLAGAVFISIYLFAQGGFDAEFFSLSNSDWFYILVLAVICTAYAFIASVKVMRFISPYTVMLSINLEPVYGIILAFLILGDAEKMSFEFYIGAVIILFTVIANGILKHRKKESNYRISENI</sequence>
<dbReference type="GO" id="GO:0016020">
    <property type="term" value="C:membrane"/>
    <property type="evidence" value="ECO:0007669"/>
    <property type="project" value="InterPro"/>
</dbReference>
<keyword evidence="1" id="KW-0472">Membrane</keyword>
<evidence type="ECO:0000256" key="1">
    <source>
        <dbReference type="SAM" id="Phobius"/>
    </source>
</evidence>
<feature type="transmembrane region" description="Helical" evidence="1">
    <location>
        <begin position="265"/>
        <end position="286"/>
    </location>
</feature>
<gene>
    <name evidence="3" type="ORF">GWK08_19070</name>
</gene>
<accession>A0A6P0USN1</accession>
<feature type="transmembrane region" description="Helical" evidence="1">
    <location>
        <begin position="175"/>
        <end position="198"/>
    </location>
</feature>
<dbReference type="SUPFAM" id="SSF103481">
    <property type="entry name" value="Multidrug resistance efflux transporter EmrE"/>
    <property type="match status" value="2"/>
</dbReference>
<keyword evidence="4" id="KW-1185">Reference proteome</keyword>
<feature type="transmembrane region" description="Helical" evidence="1">
    <location>
        <begin position="210"/>
        <end position="226"/>
    </location>
</feature>
<feature type="transmembrane region" description="Helical" evidence="1">
    <location>
        <begin position="238"/>
        <end position="259"/>
    </location>
</feature>
<protein>
    <submittedName>
        <fullName evidence="3">EamA family transporter</fullName>
    </submittedName>
</protein>
<keyword evidence="1" id="KW-0812">Transmembrane</keyword>
<feature type="transmembrane region" description="Helical" evidence="1">
    <location>
        <begin position="143"/>
        <end position="163"/>
    </location>
</feature>
<feature type="transmembrane region" description="Helical" evidence="1">
    <location>
        <begin position="37"/>
        <end position="54"/>
    </location>
</feature>
<keyword evidence="1" id="KW-1133">Transmembrane helix</keyword>
<proteinExistence type="predicted"/>
<dbReference type="Pfam" id="PF00892">
    <property type="entry name" value="EamA"/>
    <property type="match status" value="2"/>
</dbReference>
<dbReference type="AlphaFoldDB" id="A0A6P0USN1"/>
<dbReference type="Proteomes" id="UP000468581">
    <property type="component" value="Unassembled WGS sequence"/>
</dbReference>
<feature type="transmembrane region" description="Helical" evidence="1">
    <location>
        <begin position="12"/>
        <end position="31"/>
    </location>
</feature>
<evidence type="ECO:0000313" key="3">
    <source>
        <dbReference type="EMBL" id="NER15562.1"/>
    </source>
</evidence>
<dbReference type="PANTHER" id="PTHR22911">
    <property type="entry name" value="ACYL-MALONYL CONDENSING ENZYME-RELATED"/>
    <property type="match status" value="1"/>
</dbReference>
<dbReference type="EMBL" id="JAABOO010000005">
    <property type="protein sequence ID" value="NER15562.1"/>
    <property type="molecule type" value="Genomic_DNA"/>
</dbReference>
<feature type="transmembrane region" description="Helical" evidence="1">
    <location>
        <begin position="66"/>
        <end position="87"/>
    </location>
</feature>
<name>A0A6P0USN1_9FLAO</name>
<feature type="transmembrane region" description="Helical" evidence="1">
    <location>
        <begin position="119"/>
        <end position="137"/>
    </location>
</feature>
<feature type="domain" description="EamA" evidence="2">
    <location>
        <begin position="16"/>
        <end position="137"/>
    </location>
</feature>
<evidence type="ECO:0000313" key="4">
    <source>
        <dbReference type="Proteomes" id="UP000468581"/>
    </source>
</evidence>
<dbReference type="RefSeq" id="WP_163608856.1">
    <property type="nucleotide sequence ID" value="NZ_JAABOO010000005.1"/>
</dbReference>
<dbReference type="InterPro" id="IPR037185">
    <property type="entry name" value="EmrE-like"/>
</dbReference>
<feature type="transmembrane region" description="Helical" evidence="1">
    <location>
        <begin position="93"/>
        <end position="112"/>
    </location>
</feature>
<dbReference type="PANTHER" id="PTHR22911:SF79">
    <property type="entry name" value="MOBA-LIKE NTP TRANSFERASE DOMAIN-CONTAINING PROTEIN"/>
    <property type="match status" value="1"/>
</dbReference>
<organism evidence="3 4">
    <name type="scientific">Leptobacterium flavescens</name>
    <dbReference type="NCBI Taxonomy" id="472055"/>
    <lineage>
        <taxon>Bacteria</taxon>
        <taxon>Pseudomonadati</taxon>
        <taxon>Bacteroidota</taxon>
        <taxon>Flavobacteriia</taxon>
        <taxon>Flavobacteriales</taxon>
        <taxon>Flavobacteriaceae</taxon>
        <taxon>Leptobacterium</taxon>
    </lineage>
</organism>
<comment type="caution">
    <text evidence="3">The sequence shown here is derived from an EMBL/GenBank/DDBJ whole genome shotgun (WGS) entry which is preliminary data.</text>
</comment>